<accession>A0A4U3KRH5</accession>
<feature type="non-terminal residue" evidence="1">
    <location>
        <position position="1"/>
    </location>
</feature>
<dbReference type="Proteomes" id="UP000305511">
    <property type="component" value="Unassembled WGS sequence"/>
</dbReference>
<organism evidence="1 2">
    <name type="scientific">Enterococcus faecalis</name>
    <name type="common">Streptococcus faecalis</name>
    <dbReference type="NCBI Taxonomy" id="1351"/>
    <lineage>
        <taxon>Bacteria</taxon>
        <taxon>Bacillati</taxon>
        <taxon>Bacillota</taxon>
        <taxon>Bacilli</taxon>
        <taxon>Lactobacillales</taxon>
        <taxon>Enterococcaceae</taxon>
        <taxon>Enterococcus</taxon>
    </lineage>
</organism>
<keyword evidence="1" id="KW-0413">Isomerase</keyword>
<sequence>RNMFALLGKPGFEELAKDLNARL</sequence>
<reference evidence="1 2" key="1">
    <citation type="submission" date="2019-02" db="EMBL/GenBank/DDBJ databases">
        <title>Bacteria dissemination in different level of health care in South Africa: the effectiveness of infections prevention and control.</title>
        <authorList>
            <person name="Shobo C."/>
            <person name="Amoako D.G."/>
            <person name="Allam M."/>
            <person name="Ismail A."/>
            <person name="Bester L.A."/>
            <person name="Essack S.Y."/>
        </authorList>
    </citation>
    <scope>NUCLEOTIDE SEQUENCE [LARGE SCALE GENOMIC DNA]</scope>
    <source>
        <strain evidence="1 2">2SIL2</strain>
    </source>
</reference>
<dbReference type="GO" id="GO:0016853">
    <property type="term" value="F:isomerase activity"/>
    <property type="evidence" value="ECO:0007669"/>
    <property type="project" value="UniProtKB-KW"/>
</dbReference>
<comment type="caution">
    <text evidence="1">The sequence shown here is derived from an EMBL/GenBank/DDBJ whole genome shotgun (WGS) entry which is preliminary data.</text>
</comment>
<name>A0A4U3KRH5_ENTFL</name>
<dbReference type="EMBL" id="SIYF01000514">
    <property type="protein sequence ID" value="TKK64831.1"/>
    <property type="molecule type" value="Genomic_DNA"/>
</dbReference>
<dbReference type="AlphaFoldDB" id="A0A4U3KRH5"/>
<proteinExistence type="predicted"/>
<evidence type="ECO:0000313" key="1">
    <source>
        <dbReference type="EMBL" id="TKK64831.1"/>
    </source>
</evidence>
<evidence type="ECO:0000313" key="2">
    <source>
        <dbReference type="Proteomes" id="UP000305511"/>
    </source>
</evidence>
<gene>
    <name evidence="1" type="ORF">EY666_16690</name>
</gene>
<protein>
    <submittedName>
        <fullName evidence="1">Glucose-6-phosphate isomerase</fullName>
    </submittedName>
</protein>